<keyword evidence="2 4" id="KW-0863">Zinc-finger</keyword>
<dbReference type="Pfam" id="PF13639">
    <property type="entry name" value="zf-RING_2"/>
    <property type="match status" value="1"/>
</dbReference>
<dbReference type="GO" id="GO:0004842">
    <property type="term" value="F:ubiquitin-protein transferase activity"/>
    <property type="evidence" value="ECO:0007669"/>
    <property type="project" value="TreeGrafter"/>
</dbReference>
<dbReference type="Gene3D" id="3.30.40.10">
    <property type="entry name" value="Zinc/RING finger domain, C3HC4 (zinc finger)"/>
    <property type="match status" value="1"/>
</dbReference>
<organism evidence="6 7">
    <name type="scientific">Pelagomonas calceolata</name>
    <dbReference type="NCBI Taxonomy" id="35677"/>
    <lineage>
        <taxon>Eukaryota</taxon>
        <taxon>Sar</taxon>
        <taxon>Stramenopiles</taxon>
        <taxon>Ochrophyta</taxon>
        <taxon>Pelagophyceae</taxon>
        <taxon>Pelagomonadales</taxon>
        <taxon>Pelagomonadaceae</taxon>
        <taxon>Pelagomonas</taxon>
    </lineage>
</organism>
<dbReference type="GO" id="GO:0008270">
    <property type="term" value="F:zinc ion binding"/>
    <property type="evidence" value="ECO:0007669"/>
    <property type="project" value="UniProtKB-KW"/>
</dbReference>
<evidence type="ECO:0000259" key="5">
    <source>
        <dbReference type="PROSITE" id="PS50089"/>
    </source>
</evidence>
<dbReference type="OrthoDB" id="111250at2759"/>
<dbReference type="PANTHER" id="PTHR12109:SF3">
    <property type="entry name" value="RING FINGER PROTEIN 141"/>
    <property type="match status" value="1"/>
</dbReference>
<evidence type="ECO:0000256" key="4">
    <source>
        <dbReference type="PROSITE-ProRule" id="PRU00175"/>
    </source>
</evidence>
<dbReference type="PROSITE" id="PS00518">
    <property type="entry name" value="ZF_RING_1"/>
    <property type="match status" value="1"/>
</dbReference>
<keyword evidence="1" id="KW-0479">Metal-binding</keyword>
<feature type="domain" description="RING-type" evidence="5">
    <location>
        <begin position="122"/>
        <end position="161"/>
    </location>
</feature>
<keyword evidence="3" id="KW-0862">Zinc</keyword>
<dbReference type="PANTHER" id="PTHR12109">
    <property type="entry name" value="RING FINGER PROTEIN 141-RELATED"/>
    <property type="match status" value="1"/>
</dbReference>
<sequence>MVDDAAAAAYRRYQEEEYERRILQQIRERPSNIIRIRTFEEAKDRWRAADGTSEGITERIDNEAQGVLRKHVLSLNRIRREEVEAMRGQSTAPPIKRWMRNGVNRVALSRIRPRRRSNDAECAICLELLRGDTTRTPCGHEFCETCLEAAFCKSVTCPMCRADCRAFARERGWAVERQPPVTFAPRRQRLPPVLPPASSRKDPLRAIKGLERAHRETTRSISTLATDVADASRRGDVLRKKLSALRRSHAAARILFSKPLAGPSSVGPVGGG</sequence>
<evidence type="ECO:0000313" key="6">
    <source>
        <dbReference type="EMBL" id="CAH0377429.1"/>
    </source>
</evidence>
<dbReference type="AlphaFoldDB" id="A0A8J2SYD3"/>
<gene>
    <name evidence="6" type="ORF">PECAL_5P19810</name>
</gene>
<dbReference type="SMART" id="SM00184">
    <property type="entry name" value="RING"/>
    <property type="match status" value="1"/>
</dbReference>
<dbReference type="GO" id="GO:0051865">
    <property type="term" value="P:protein autoubiquitination"/>
    <property type="evidence" value="ECO:0007669"/>
    <property type="project" value="TreeGrafter"/>
</dbReference>
<dbReference type="InterPro" id="IPR013083">
    <property type="entry name" value="Znf_RING/FYVE/PHD"/>
</dbReference>
<dbReference type="Proteomes" id="UP000789595">
    <property type="component" value="Unassembled WGS sequence"/>
</dbReference>
<name>A0A8J2SYD3_9STRA</name>
<dbReference type="PROSITE" id="PS50089">
    <property type="entry name" value="ZF_RING_2"/>
    <property type="match status" value="1"/>
</dbReference>
<keyword evidence="7" id="KW-1185">Reference proteome</keyword>
<evidence type="ECO:0000256" key="2">
    <source>
        <dbReference type="ARBA" id="ARBA00022771"/>
    </source>
</evidence>
<dbReference type="InterPro" id="IPR017907">
    <property type="entry name" value="Znf_RING_CS"/>
</dbReference>
<reference evidence="6" key="1">
    <citation type="submission" date="2021-11" db="EMBL/GenBank/DDBJ databases">
        <authorList>
            <consortium name="Genoscope - CEA"/>
            <person name="William W."/>
        </authorList>
    </citation>
    <scope>NUCLEOTIDE SEQUENCE</scope>
</reference>
<protein>
    <recommendedName>
        <fullName evidence="5">RING-type domain-containing protein</fullName>
    </recommendedName>
</protein>
<dbReference type="SUPFAM" id="SSF57850">
    <property type="entry name" value="RING/U-box"/>
    <property type="match status" value="1"/>
</dbReference>
<evidence type="ECO:0000256" key="3">
    <source>
        <dbReference type="ARBA" id="ARBA00022833"/>
    </source>
</evidence>
<dbReference type="InterPro" id="IPR001841">
    <property type="entry name" value="Znf_RING"/>
</dbReference>
<dbReference type="EMBL" id="CAKKNE010000005">
    <property type="protein sequence ID" value="CAH0377429.1"/>
    <property type="molecule type" value="Genomic_DNA"/>
</dbReference>
<comment type="caution">
    <text evidence="6">The sequence shown here is derived from an EMBL/GenBank/DDBJ whole genome shotgun (WGS) entry which is preliminary data.</text>
</comment>
<evidence type="ECO:0000256" key="1">
    <source>
        <dbReference type="ARBA" id="ARBA00022723"/>
    </source>
</evidence>
<evidence type="ECO:0000313" key="7">
    <source>
        <dbReference type="Proteomes" id="UP000789595"/>
    </source>
</evidence>
<proteinExistence type="predicted"/>
<dbReference type="InterPro" id="IPR047126">
    <property type="entry name" value="RNF141-like"/>
</dbReference>
<accession>A0A8J2SYD3</accession>